<dbReference type="AlphaFoldDB" id="A0A6D2IAK9"/>
<proteinExistence type="predicted"/>
<dbReference type="Gene3D" id="3.30.420.10">
    <property type="entry name" value="Ribonuclease H-like superfamily/Ribonuclease H"/>
    <property type="match status" value="1"/>
</dbReference>
<dbReference type="Pfam" id="PF24626">
    <property type="entry name" value="SH3_Tf2-1"/>
    <property type="match status" value="1"/>
</dbReference>
<dbReference type="InterPro" id="IPR001584">
    <property type="entry name" value="Integrase_cat-core"/>
</dbReference>
<comment type="caution">
    <text evidence="2">The sequence shown here is derived from an EMBL/GenBank/DDBJ whole genome shotgun (WGS) entry which is preliminary data.</text>
</comment>
<dbReference type="SUPFAM" id="SSF53098">
    <property type="entry name" value="Ribonuclease H-like"/>
    <property type="match status" value="1"/>
</dbReference>
<reference evidence="2" key="1">
    <citation type="submission" date="2020-01" db="EMBL/GenBank/DDBJ databases">
        <authorList>
            <person name="Mishra B."/>
        </authorList>
    </citation>
    <scope>NUCLEOTIDE SEQUENCE [LARGE SCALE GENOMIC DNA]</scope>
</reference>
<keyword evidence="3" id="KW-1185">Reference proteome</keyword>
<dbReference type="PANTHER" id="PTHR45835">
    <property type="entry name" value="YALI0A06105P"/>
    <property type="match status" value="1"/>
</dbReference>
<dbReference type="InterPro" id="IPR056924">
    <property type="entry name" value="SH3_Tf2-1"/>
</dbReference>
<dbReference type="InterPro" id="IPR012337">
    <property type="entry name" value="RNaseH-like_sf"/>
</dbReference>
<evidence type="ECO:0000313" key="3">
    <source>
        <dbReference type="Proteomes" id="UP000467841"/>
    </source>
</evidence>
<gene>
    <name evidence="2" type="ORF">MERR_LOCUS10835</name>
</gene>
<dbReference type="PROSITE" id="PS50994">
    <property type="entry name" value="INTEGRASE"/>
    <property type="match status" value="1"/>
</dbReference>
<name>A0A6D2IAK9_9BRAS</name>
<dbReference type="Proteomes" id="UP000467841">
    <property type="component" value="Unassembled WGS sequence"/>
</dbReference>
<dbReference type="OrthoDB" id="1109130at2759"/>
<organism evidence="2 3">
    <name type="scientific">Microthlaspi erraticum</name>
    <dbReference type="NCBI Taxonomy" id="1685480"/>
    <lineage>
        <taxon>Eukaryota</taxon>
        <taxon>Viridiplantae</taxon>
        <taxon>Streptophyta</taxon>
        <taxon>Embryophyta</taxon>
        <taxon>Tracheophyta</taxon>
        <taxon>Spermatophyta</taxon>
        <taxon>Magnoliopsida</taxon>
        <taxon>eudicotyledons</taxon>
        <taxon>Gunneridae</taxon>
        <taxon>Pentapetalae</taxon>
        <taxon>rosids</taxon>
        <taxon>malvids</taxon>
        <taxon>Brassicales</taxon>
        <taxon>Brassicaceae</taxon>
        <taxon>Coluteocarpeae</taxon>
        <taxon>Microthlaspi</taxon>
    </lineage>
</organism>
<dbReference type="InterPro" id="IPR036397">
    <property type="entry name" value="RNaseH_sf"/>
</dbReference>
<evidence type="ECO:0000313" key="2">
    <source>
        <dbReference type="EMBL" id="CAA7023600.1"/>
    </source>
</evidence>
<evidence type="ECO:0000259" key="1">
    <source>
        <dbReference type="PROSITE" id="PS50994"/>
    </source>
</evidence>
<protein>
    <recommendedName>
        <fullName evidence="1">Integrase catalytic domain-containing protein</fullName>
    </recommendedName>
</protein>
<accession>A0A6D2IAK9</accession>
<feature type="domain" description="Integrase catalytic" evidence="1">
    <location>
        <begin position="1"/>
        <end position="152"/>
    </location>
</feature>
<dbReference type="GO" id="GO:0015074">
    <property type="term" value="P:DNA integration"/>
    <property type="evidence" value="ECO:0007669"/>
    <property type="project" value="InterPro"/>
</dbReference>
<dbReference type="EMBL" id="CACVBM020000799">
    <property type="protein sequence ID" value="CAA7023600.1"/>
    <property type="molecule type" value="Genomic_DNA"/>
</dbReference>
<dbReference type="GO" id="GO:0003676">
    <property type="term" value="F:nucleic acid binding"/>
    <property type="evidence" value="ECO:0007669"/>
    <property type="project" value="InterPro"/>
</dbReference>
<dbReference type="PANTHER" id="PTHR45835:SF99">
    <property type="entry name" value="CHROMO DOMAIN-CONTAINING PROTEIN-RELATED"/>
    <property type="match status" value="1"/>
</dbReference>
<sequence>MDFITGLPVARGRMNNSIWVIVDRLTKVAHLLAVRDSDKVETLAELNINQIVKLHGVPADIVSDRDPRFTAAFWKALQGEMGTELNLSTAFHPETDGHTERTIRTLEDMLRMCILDWSGVCEDYLPLIDFSYNNSHHISIGMSPYEALYGRPCRTPLCWTEIGERRVFGPPIVDHTMDRLLEIRANMKKAQDCQKKYADQRRREVTFERGDMVYLKVAAQKWKHRFGKIGKLAVRYIGPYKIIGKVGIVAYRLELPPEMNLHPVFHVSMLRKHVADPNAIEPERIEDLRQDLTYPVGPIKIGLRRVRELKNRRIPHIQVFWGRQNRMVITWEDEERFRANYRSFSWKKQHKWKKAGHHIHREFGTNSLKWGRM</sequence>